<feature type="compositionally biased region" description="Polar residues" evidence="1">
    <location>
        <begin position="1"/>
        <end position="13"/>
    </location>
</feature>
<comment type="caution">
    <text evidence="2">The sequence shown here is derived from an EMBL/GenBank/DDBJ whole genome shotgun (WGS) entry which is preliminary data.</text>
</comment>
<accession>A0AAV7NDF4</accession>
<name>A0AAV7NDF4_PLEWA</name>
<reference evidence="2" key="1">
    <citation type="journal article" date="2022" name="bioRxiv">
        <title>Sequencing and chromosome-scale assembly of the giantPleurodeles waltlgenome.</title>
        <authorList>
            <person name="Brown T."/>
            <person name="Elewa A."/>
            <person name="Iarovenko S."/>
            <person name="Subramanian E."/>
            <person name="Araus A.J."/>
            <person name="Petzold A."/>
            <person name="Susuki M."/>
            <person name="Suzuki K.-i.T."/>
            <person name="Hayashi T."/>
            <person name="Toyoda A."/>
            <person name="Oliveira C."/>
            <person name="Osipova E."/>
            <person name="Leigh N.D."/>
            <person name="Simon A."/>
            <person name="Yun M.H."/>
        </authorList>
    </citation>
    <scope>NUCLEOTIDE SEQUENCE</scope>
    <source>
        <strain evidence="2">20211129_DDA</strain>
        <tissue evidence="2">Liver</tissue>
    </source>
</reference>
<protein>
    <submittedName>
        <fullName evidence="2">Uncharacterized protein</fullName>
    </submittedName>
</protein>
<feature type="region of interest" description="Disordered" evidence="1">
    <location>
        <begin position="1"/>
        <end position="54"/>
    </location>
</feature>
<sequence length="93" mass="10078">MISDCTCTSNSKQAVPGDRQQLRACQHQQPQTSVVPTLPRHASSKSEAGPFSDFAQDVIGGGATRSLDSNSKLVTECMRSFRTRTSQYGLAQM</sequence>
<evidence type="ECO:0000256" key="1">
    <source>
        <dbReference type="SAM" id="MobiDB-lite"/>
    </source>
</evidence>
<organism evidence="2 3">
    <name type="scientific">Pleurodeles waltl</name>
    <name type="common">Iberian ribbed newt</name>
    <dbReference type="NCBI Taxonomy" id="8319"/>
    <lineage>
        <taxon>Eukaryota</taxon>
        <taxon>Metazoa</taxon>
        <taxon>Chordata</taxon>
        <taxon>Craniata</taxon>
        <taxon>Vertebrata</taxon>
        <taxon>Euteleostomi</taxon>
        <taxon>Amphibia</taxon>
        <taxon>Batrachia</taxon>
        <taxon>Caudata</taxon>
        <taxon>Salamandroidea</taxon>
        <taxon>Salamandridae</taxon>
        <taxon>Pleurodelinae</taxon>
        <taxon>Pleurodeles</taxon>
    </lineage>
</organism>
<proteinExistence type="predicted"/>
<evidence type="ECO:0000313" key="2">
    <source>
        <dbReference type="EMBL" id="KAJ1113516.1"/>
    </source>
</evidence>
<dbReference type="Proteomes" id="UP001066276">
    <property type="component" value="Chromosome 8"/>
</dbReference>
<dbReference type="EMBL" id="JANPWB010000012">
    <property type="protein sequence ID" value="KAJ1113516.1"/>
    <property type="molecule type" value="Genomic_DNA"/>
</dbReference>
<keyword evidence="3" id="KW-1185">Reference proteome</keyword>
<feature type="compositionally biased region" description="Polar residues" evidence="1">
    <location>
        <begin position="26"/>
        <end position="35"/>
    </location>
</feature>
<dbReference type="AlphaFoldDB" id="A0AAV7NDF4"/>
<evidence type="ECO:0000313" key="3">
    <source>
        <dbReference type="Proteomes" id="UP001066276"/>
    </source>
</evidence>
<gene>
    <name evidence="2" type="ORF">NDU88_001758</name>
</gene>